<feature type="transmembrane region" description="Helical" evidence="1">
    <location>
        <begin position="221"/>
        <end position="237"/>
    </location>
</feature>
<dbReference type="PANTHER" id="PTHR23028:SF53">
    <property type="entry name" value="ACYL_TRANSF_3 DOMAIN-CONTAINING PROTEIN"/>
    <property type="match status" value="1"/>
</dbReference>
<dbReference type="InterPro" id="IPR043968">
    <property type="entry name" value="SGNH"/>
</dbReference>
<keyword evidence="1" id="KW-0812">Transmembrane</keyword>
<evidence type="ECO:0000313" key="4">
    <source>
        <dbReference type="EMBL" id="PVE64529.1"/>
    </source>
</evidence>
<evidence type="ECO:0000256" key="1">
    <source>
        <dbReference type="SAM" id="Phobius"/>
    </source>
</evidence>
<evidence type="ECO:0000313" key="5">
    <source>
        <dbReference type="Proteomes" id="UP000244649"/>
    </source>
</evidence>
<feature type="transmembrane region" description="Helical" evidence="1">
    <location>
        <begin position="270"/>
        <end position="297"/>
    </location>
</feature>
<feature type="transmembrane region" description="Helical" evidence="1">
    <location>
        <begin position="385"/>
        <end position="407"/>
    </location>
</feature>
<feature type="transmembrane region" description="Helical" evidence="1">
    <location>
        <begin position="82"/>
        <end position="101"/>
    </location>
</feature>
<feature type="transmembrane region" description="Helical" evidence="1">
    <location>
        <begin position="332"/>
        <end position="352"/>
    </location>
</feature>
<feature type="transmembrane region" description="Helical" evidence="1">
    <location>
        <begin position="153"/>
        <end position="170"/>
    </location>
</feature>
<dbReference type="Pfam" id="PF01757">
    <property type="entry name" value="Acyl_transf_3"/>
    <property type="match status" value="1"/>
</dbReference>
<reference evidence="4 5" key="1">
    <citation type="submission" date="2018-04" db="EMBL/GenBank/DDBJ databases">
        <authorList>
            <person name="Go L.Y."/>
            <person name="Mitchell J.A."/>
        </authorList>
    </citation>
    <scope>NUCLEOTIDE SEQUENCE [LARGE SCALE GENOMIC DNA]</scope>
    <source>
        <strain evidence="4 5">TPD7010</strain>
    </source>
</reference>
<evidence type="ECO:0000259" key="2">
    <source>
        <dbReference type="Pfam" id="PF01757"/>
    </source>
</evidence>
<dbReference type="EMBL" id="QDFT01000043">
    <property type="protein sequence ID" value="PVE64529.1"/>
    <property type="molecule type" value="Genomic_DNA"/>
</dbReference>
<dbReference type="AlphaFoldDB" id="A0A2T7W641"/>
<feature type="transmembrane region" description="Helical" evidence="1">
    <location>
        <begin position="309"/>
        <end position="326"/>
    </location>
</feature>
<dbReference type="InterPro" id="IPR050879">
    <property type="entry name" value="Acyltransferase_3"/>
</dbReference>
<organism evidence="4 5">
    <name type="scientific">Microbacterium testaceum</name>
    <name type="common">Aureobacterium testaceum</name>
    <name type="synonym">Brevibacterium testaceum</name>
    <dbReference type="NCBI Taxonomy" id="2033"/>
    <lineage>
        <taxon>Bacteria</taxon>
        <taxon>Bacillati</taxon>
        <taxon>Actinomycetota</taxon>
        <taxon>Actinomycetes</taxon>
        <taxon>Micrococcales</taxon>
        <taxon>Microbacteriaceae</taxon>
        <taxon>Microbacterium</taxon>
    </lineage>
</organism>
<dbReference type="Proteomes" id="UP000244649">
    <property type="component" value="Unassembled WGS sequence"/>
</dbReference>
<feature type="domain" description="SGNH" evidence="3">
    <location>
        <begin position="486"/>
        <end position="703"/>
    </location>
</feature>
<dbReference type="PANTHER" id="PTHR23028">
    <property type="entry name" value="ACETYLTRANSFERASE"/>
    <property type="match status" value="1"/>
</dbReference>
<sequence length="721" mass="74455">MPSPTASAAPRPRRADIQGLRALAVLLVIGDHVAHRPSGGFIGVDVFFVVSGFLITGVLLREHERTGRISVRAFIAARLRRIAPPALTVLAATVGLSWLLLSQGRAAGVTLDAGWAALGGANLYQILLGADYFAQSATVSPLLHFWSLSVEEQFYLVWPWLLIGLVTLAARRGGGRSRGARSVMQGGIAAVVAASFAWALIDSTAHPVPAYYSPFTRAWELAAGGMLAIAAPAFANLGRLSRAVLLAGGLVGILGSAVLITSNLPWPAPWAVIPVVATAAVLASGIGGPAPGAVLLANRASVFVGDISYSLYLWHLPALVFALSLFPQSAVLAASVAILSAFALATAQYVAVERPVWHSPLFVRGASSGDWSAWRSRHARTARRGVLGALVTVACVAGAAAVVPLPAPVVVDADAPFPSLVADRPVGPEAASVQQSVREALSETRWPGHLDPAIDDLGVDQAAPEWTRSGCLSYAAGETGESPEQLGTRCVFGEPGASRRAVLVGDSVAISWAPAIRAALGPAWSVTILTMGQCPFAFVAVTRMDGSDFAECDRFHAYAAQAVGSTAPDLVFLSQSDSSTGRTAPGSAGAAMDEGLDRALGRYSAAAGAVVVLPAPPERPNLWTCYSVVSSPASCISPVGDAHVQADAALTAAARRSGALFVDTDPLFCAESVCPAFVGGSVVTVDKIHLTARYSRELGPALHEALEPLLGAPDPRPGAPG</sequence>
<gene>
    <name evidence="4" type="ORF">DC432_13465</name>
</gene>
<dbReference type="GO" id="GO:0009103">
    <property type="term" value="P:lipopolysaccharide biosynthetic process"/>
    <property type="evidence" value="ECO:0007669"/>
    <property type="project" value="TreeGrafter"/>
</dbReference>
<feature type="transmembrane region" description="Helical" evidence="1">
    <location>
        <begin position="41"/>
        <end position="61"/>
    </location>
</feature>
<dbReference type="SUPFAM" id="SSF52266">
    <property type="entry name" value="SGNH hydrolase"/>
    <property type="match status" value="1"/>
</dbReference>
<dbReference type="InterPro" id="IPR002656">
    <property type="entry name" value="Acyl_transf_3_dom"/>
</dbReference>
<protein>
    <recommendedName>
        <fullName evidence="6">Acyltransferase</fullName>
    </recommendedName>
</protein>
<proteinExistence type="predicted"/>
<feature type="transmembrane region" description="Helical" evidence="1">
    <location>
        <begin position="182"/>
        <end position="201"/>
    </location>
</feature>
<dbReference type="RefSeq" id="WP_116538315.1">
    <property type="nucleotide sequence ID" value="NZ_QDFT01000043.1"/>
</dbReference>
<dbReference type="GO" id="GO:0016747">
    <property type="term" value="F:acyltransferase activity, transferring groups other than amino-acyl groups"/>
    <property type="evidence" value="ECO:0007669"/>
    <property type="project" value="InterPro"/>
</dbReference>
<feature type="transmembrane region" description="Helical" evidence="1">
    <location>
        <begin position="244"/>
        <end position="264"/>
    </location>
</feature>
<evidence type="ECO:0000259" key="3">
    <source>
        <dbReference type="Pfam" id="PF19040"/>
    </source>
</evidence>
<accession>A0A2T7W641</accession>
<feature type="domain" description="Acyltransferase 3" evidence="2">
    <location>
        <begin position="15"/>
        <end position="346"/>
    </location>
</feature>
<name>A0A2T7W641_MICTE</name>
<comment type="caution">
    <text evidence="4">The sequence shown here is derived from an EMBL/GenBank/DDBJ whole genome shotgun (WGS) entry which is preliminary data.</text>
</comment>
<dbReference type="Pfam" id="PF19040">
    <property type="entry name" value="SGNH"/>
    <property type="match status" value="1"/>
</dbReference>
<dbReference type="GO" id="GO:0016020">
    <property type="term" value="C:membrane"/>
    <property type="evidence" value="ECO:0007669"/>
    <property type="project" value="TreeGrafter"/>
</dbReference>
<keyword evidence="1" id="KW-0472">Membrane</keyword>
<keyword evidence="1" id="KW-1133">Transmembrane helix</keyword>
<evidence type="ECO:0008006" key="6">
    <source>
        <dbReference type="Google" id="ProtNLM"/>
    </source>
</evidence>